<accession>A0A1I7ES91</accession>
<name>A0A1I7ES91_9BURK</name>
<dbReference type="OrthoDB" id="9820235at2"/>
<evidence type="ECO:0000313" key="2">
    <source>
        <dbReference type="Proteomes" id="UP000198844"/>
    </source>
</evidence>
<dbReference type="RefSeq" id="WP_093647762.1">
    <property type="nucleotide sequence ID" value="NZ_FPBH01000069.1"/>
</dbReference>
<evidence type="ECO:0000313" key="1">
    <source>
        <dbReference type="EMBL" id="SFU26753.1"/>
    </source>
</evidence>
<dbReference type="Proteomes" id="UP000198844">
    <property type="component" value="Unassembled WGS sequence"/>
</dbReference>
<organism evidence="1 2">
    <name type="scientific">Paraburkholderia aspalathi</name>
    <dbReference type="NCBI Taxonomy" id="1324617"/>
    <lineage>
        <taxon>Bacteria</taxon>
        <taxon>Pseudomonadati</taxon>
        <taxon>Pseudomonadota</taxon>
        <taxon>Betaproteobacteria</taxon>
        <taxon>Burkholderiales</taxon>
        <taxon>Burkholderiaceae</taxon>
        <taxon>Paraburkholderia</taxon>
    </lineage>
</organism>
<dbReference type="AlphaFoldDB" id="A0A1I7ES91"/>
<protein>
    <submittedName>
        <fullName evidence="1">Uncharacterized protein</fullName>
    </submittedName>
</protein>
<reference evidence="1 2" key="1">
    <citation type="submission" date="2016-10" db="EMBL/GenBank/DDBJ databases">
        <authorList>
            <person name="de Groot N.N."/>
        </authorList>
    </citation>
    <scope>NUCLEOTIDE SEQUENCE [LARGE SCALE GENOMIC DNA]</scope>
    <source>
        <strain evidence="1 2">LMG 27731</strain>
    </source>
</reference>
<sequence length="340" mass="38867">MFNNIDSLKPRDDVLKLFEYAKSLLDLHQDNNVDFWRNMDATALEVWLREDHPDKAHVLDSRVGLTDLRELLSRHLTKMRCAAEWVHRIFEVSIYEPKPSPDYFTQFSGLCDDYPELLRDAYLHYGLAQAVQTLMIRWYLQPKASALAGVKRGLPYTFIKASDNEALARLLSARWATGDRFYADRDLLHPIIGDVTNERKVLLFAKLKELGGDPHSLVSANASPVIEQGPRTSRLAETFSNGNLRLPISASSEYLELVRSRVAVLYLLETGALFVEYPWHRFGSGQCRLQHDHDVVGGTLSVNMQCPVERRDEIDEIGRHFKEAIVELPELRANRLKVPA</sequence>
<gene>
    <name evidence="1" type="ORF">SAMN05192563_10695</name>
</gene>
<dbReference type="EMBL" id="FPBH01000069">
    <property type="protein sequence ID" value="SFU26753.1"/>
    <property type="molecule type" value="Genomic_DNA"/>
</dbReference>
<proteinExistence type="predicted"/>